<dbReference type="Proteomes" id="UP001260072">
    <property type="component" value="Unassembled WGS sequence"/>
</dbReference>
<dbReference type="PROSITE" id="PS50977">
    <property type="entry name" value="HTH_TETR_2"/>
    <property type="match status" value="1"/>
</dbReference>
<dbReference type="PANTHER" id="PTHR30055">
    <property type="entry name" value="HTH-TYPE TRANSCRIPTIONAL REGULATOR RUTR"/>
    <property type="match status" value="1"/>
</dbReference>
<proteinExistence type="predicted"/>
<dbReference type="RefSeq" id="WP_248599123.1">
    <property type="nucleotide sequence ID" value="NZ_BAABBS010000001.1"/>
</dbReference>
<dbReference type="InterPro" id="IPR009057">
    <property type="entry name" value="Homeodomain-like_sf"/>
</dbReference>
<protein>
    <submittedName>
        <fullName evidence="6">Helix-turn-helix domain-containing protein</fullName>
    </submittedName>
</protein>
<gene>
    <name evidence="6" type="ORF">RH861_12735</name>
</gene>
<comment type="caution">
    <text evidence="6">The sequence shown here is derived from an EMBL/GenBank/DDBJ whole genome shotgun (WGS) entry which is preliminary data.</text>
</comment>
<dbReference type="Gene3D" id="1.10.357.10">
    <property type="entry name" value="Tetracycline Repressor, domain 2"/>
    <property type="match status" value="1"/>
</dbReference>
<evidence type="ECO:0000313" key="6">
    <source>
        <dbReference type="EMBL" id="MDR5692930.1"/>
    </source>
</evidence>
<evidence type="ECO:0000313" key="7">
    <source>
        <dbReference type="Proteomes" id="UP001260072"/>
    </source>
</evidence>
<evidence type="ECO:0000256" key="2">
    <source>
        <dbReference type="ARBA" id="ARBA00023125"/>
    </source>
</evidence>
<dbReference type="EMBL" id="JAVKGS010000003">
    <property type="protein sequence ID" value="MDR5692930.1"/>
    <property type="molecule type" value="Genomic_DNA"/>
</dbReference>
<dbReference type="InterPro" id="IPR001647">
    <property type="entry name" value="HTH_TetR"/>
</dbReference>
<dbReference type="PRINTS" id="PR00455">
    <property type="entry name" value="HTHTETR"/>
</dbReference>
<dbReference type="InterPro" id="IPR036271">
    <property type="entry name" value="Tet_transcr_reg_TetR-rel_C_sf"/>
</dbReference>
<dbReference type="InterPro" id="IPR050109">
    <property type="entry name" value="HTH-type_TetR-like_transc_reg"/>
</dbReference>
<dbReference type="SUPFAM" id="SSF48498">
    <property type="entry name" value="Tetracyclin repressor-like, C-terminal domain"/>
    <property type="match status" value="1"/>
</dbReference>
<evidence type="ECO:0000256" key="1">
    <source>
        <dbReference type="ARBA" id="ARBA00023015"/>
    </source>
</evidence>
<name>A0ABU1FME0_9MICO</name>
<evidence type="ECO:0000256" key="3">
    <source>
        <dbReference type="ARBA" id="ARBA00023163"/>
    </source>
</evidence>
<feature type="domain" description="HTH tetR-type" evidence="5">
    <location>
        <begin position="12"/>
        <end position="71"/>
    </location>
</feature>
<keyword evidence="2 4" id="KW-0238">DNA-binding</keyword>
<organism evidence="6 7">
    <name type="scientific">Agromyces indicus</name>
    <dbReference type="NCBI Taxonomy" id="758919"/>
    <lineage>
        <taxon>Bacteria</taxon>
        <taxon>Bacillati</taxon>
        <taxon>Actinomycetota</taxon>
        <taxon>Actinomycetes</taxon>
        <taxon>Micrococcales</taxon>
        <taxon>Microbacteriaceae</taxon>
        <taxon>Agromyces</taxon>
    </lineage>
</organism>
<evidence type="ECO:0000256" key="4">
    <source>
        <dbReference type="PROSITE-ProRule" id="PRU00335"/>
    </source>
</evidence>
<accession>A0ABU1FME0</accession>
<keyword evidence="1" id="KW-0805">Transcription regulation</keyword>
<dbReference type="PANTHER" id="PTHR30055:SF234">
    <property type="entry name" value="HTH-TYPE TRANSCRIPTIONAL REGULATOR BETI"/>
    <property type="match status" value="1"/>
</dbReference>
<feature type="DNA-binding region" description="H-T-H motif" evidence="4">
    <location>
        <begin position="34"/>
        <end position="53"/>
    </location>
</feature>
<keyword evidence="7" id="KW-1185">Reference proteome</keyword>
<sequence>MESPVTMRRDARRNRERLIVEAKRLFAERGVDAPLDELANRAEVGAGTLYRHFPSRDALIRALYDDGVAELHAYGPRILEAPTGWQAVERWLELLSGWLAERPYIPGIMRRMAEIEPDHRPGMEFQALMDGIVERAKAEGSLRPDVTAVDLSILVDMLGSLGQYGGAYLPYWRRQLTVVIDGLRARPDATPLPGVALEFDAFHDMSHRKRPAD</sequence>
<evidence type="ECO:0000259" key="5">
    <source>
        <dbReference type="PROSITE" id="PS50977"/>
    </source>
</evidence>
<dbReference type="SUPFAM" id="SSF46689">
    <property type="entry name" value="Homeodomain-like"/>
    <property type="match status" value="1"/>
</dbReference>
<dbReference type="Pfam" id="PF00440">
    <property type="entry name" value="TetR_N"/>
    <property type="match status" value="1"/>
</dbReference>
<reference evidence="7" key="1">
    <citation type="submission" date="2023-07" db="EMBL/GenBank/DDBJ databases">
        <title>Description of three actinobacteria isolated from air of manufacturing shop in a pharmaceutical factory.</title>
        <authorList>
            <person name="Zhang D.-F."/>
        </authorList>
    </citation>
    <scope>NUCLEOTIDE SEQUENCE [LARGE SCALE GENOMIC DNA]</scope>
    <source>
        <strain evidence="7">CCTCC AB 2011122</strain>
    </source>
</reference>
<keyword evidence="3" id="KW-0804">Transcription</keyword>